<dbReference type="FunFam" id="3.40.50.720:FF:000009">
    <property type="entry name" value="Fatty oxidation complex, alpha subunit"/>
    <property type="match status" value="1"/>
</dbReference>
<comment type="caution">
    <text evidence="8">The sequence shown here is derived from an EMBL/GenBank/DDBJ whole genome shotgun (WGS) entry which is preliminary data.</text>
</comment>
<dbReference type="GO" id="GO:0008691">
    <property type="term" value="F:3-hydroxybutyryl-CoA dehydrogenase activity"/>
    <property type="evidence" value="ECO:0007669"/>
    <property type="project" value="TreeGrafter"/>
</dbReference>
<dbReference type="SUPFAM" id="SSF48179">
    <property type="entry name" value="6-phosphogluconate dehydrogenase C-terminal domain-like"/>
    <property type="match status" value="1"/>
</dbReference>
<dbReference type="GO" id="GO:0070403">
    <property type="term" value="F:NAD+ binding"/>
    <property type="evidence" value="ECO:0007669"/>
    <property type="project" value="InterPro"/>
</dbReference>
<proteinExistence type="inferred from homology"/>
<evidence type="ECO:0000259" key="7">
    <source>
        <dbReference type="Pfam" id="PF02737"/>
    </source>
</evidence>
<dbReference type="InterPro" id="IPR022694">
    <property type="entry name" value="3-OHacyl-CoA_DH"/>
</dbReference>
<evidence type="ECO:0000313" key="8">
    <source>
        <dbReference type="EMBL" id="PKG30328.1"/>
    </source>
</evidence>
<feature type="binding site" evidence="5">
    <location>
        <position position="278"/>
    </location>
    <ligand>
        <name>NAD(+)</name>
        <dbReference type="ChEBI" id="CHEBI:57540"/>
    </ligand>
</feature>
<accession>A0A2N0ZLF7</accession>
<feature type="domain" description="3-hydroxyacyl-CoA dehydrogenase NAD binding" evidence="7">
    <location>
        <begin position="8"/>
        <end position="186"/>
    </location>
</feature>
<dbReference type="Gene3D" id="1.10.1040.10">
    <property type="entry name" value="N-(1-d-carboxylethyl)-l-norvaline Dehydrogenase, domain 2"/>
    <property type="match status" value="1"/>
</dbReference>
<feature type="binding site" evidence="5">
    <location>
        <position position="146"/>
    </location>
    <ligand>
        <name>NAD(+)</name>
        <dbReference type="ChEBI" id="CHEBI:57540"/>
    </ligand>
</feature>
<feature type="binding site" evidence="5">
    <location>
        <position position="100"/>
    </location>
    <ligand>
        <name>NAD(+)</name>
        <dbReference type="ChEBI" id="CHEBI:57540"/>
    </ligand>
</feature>
<reference evidence="8 9" key="1">
    <citation type="journal article" date="2010" name="Int. J. Syst. Evol. Microbiol.">
        <title>Bacillus horneckiae sp. nov., isolated from a spacecraft-assembly clean room.</title>
        <authorList>
            <person name="Vaishampayan P."/>
            <person name="Probst A."/>
            <person name="Krishnamurthi S."/>
            <person name="Ghosh S."/>
            <person name="Osman S."/>
            <person name="McDowall A."/>
            <person name="Ruckmani A."/>
            <person name="Mayilraj S."/>
            <person name="Venkateswaran K."/>
        </authorList>
    </citation>
    <scope>NUCLEOTIDE SEQUENCE [LARGE SCALE GENOMIC DNA]</scope>
    <source>
        <strain evidence="9">1PO1SC</strain>
    </source>
</reference>
<comment type="similarity">
    <text evidence="2">Belongs to the 3-hydroxyacyl-CoA dehydrogenase family.</text>
</comment>
<dbReference type="Pfam" id="PF00725">
    <property type="entry name" value="3HCDH"/>
    <property type="match status" value="1"/>
</dbReference>
<keyword evidence="3" id="KW-0560">Oxidoreductase</keyword>
<evidence type="ECO:0000313" key="9">
    <source>
        <dbReference type="Proteomes" id="UP000233343"/>
    </source>
</evidence>
<dbReference type="InterPro" id="IPR006108">
    <property type="entry name" value="3HC_DH_C"/>
</dbReference>
<keyword evidence="9" id="KW-1185">Reference proteome</keyword>
<dbReference type="AlphaFoldDB" id="A0A2N0ZLF7"/>
<feature type="domain" description="3-hydroxyacyl-CoA dehydrogenase C-terminal" evidence="6">
    <location>
        <begin position="190"/>
        <end position="286"/>
    </location>
</feature>
<gene>
    <name evidence="8" type="ORF">CWS20_04870</name>
</gene>
<dbReference type="PANTHER" id="PTHR48075">
    <property type="entry name" value="3-HYDROXYACYL-COA DEHYDROGENASE FAMILY PROTEIN"/>
    <property type="match status" value="1"/>
</dbReference>
<evidence type="ECO:0000259" key="6">
    <source>
        <dbReference type="Pfam" id="PF00725"/>
    </source>
</evidence>
<protein>
    <submittedName>
        <fullName evidence="8">3-hydroxyacyl-CoA dehydrogenase</fullName>
    </submittedName>
</protein>
<feature type="binding site" evidence="5">
    <location>
        <position position="95"/>
    </location>
    <ligand>
        <name>NAD(+)</name>
        <dbReference type="ChEBI" id="CHEBI:57540"/>
    </ligand>
</feature>
<dbReference type="Gene3D" id="3.40.50.720">
    <property type="entry name" value="NAD(P)-binding Rossmann-like Domain"/>
    <property type="match status" value="1"/>
</dbReference>
<name>A0A2N0ZLF7_9BACI</name>
<comment type="pathway">
    <text evidence="1">Lipid metabolism; butanoate metabolism.</text>
</comment>
<sequence length="300" mass="33061">MTEINIKKVGVAGAGAMGAQIAAVSALHGYEVILQDISSESLKKAEEVLRTQLEKRVIKGKLTREDVDCAFSNLIFTTNLEAFKEVDIVIEAIIEDLEVKKSLFAQLDHLLPEHCILATNSSTIVSSKLAEAVVRKDKVCNIHFFNPVLVMDLVEVVKGPHTADETADTSMKFIETIGKTPVLLKKEISGFVANRILAKLMNEAVYLYENGYASFEEIDVVVEKALGHPIGPFALMDLTGLDVNYAVRKQRYSESGDEADKPAKSVKEKVEKGELGRKTGKGWYTYDAQGKRVVSETIKQ</sequence>
<dbReference type="InterPro" id="IPR013328">
    <property type="entry name" value="6PGD_dom2"/>
</dbReference>
<dbReference type="GO" id="GO:0006635">
    <property type="term" value="P:fatty acid beta-oxidation"/>
    <property type="evidence" value="ECO:0007669"/>
    <property type="project" value="TreeGrafter"/>
</dbReference>
<dbReference type="Proteomes" id="UP000233343">
    <property type="component" value="Unassembled WGS sequence"/>
</dbReference>
<evidence type="ECO:0000256" key="2">
    <source>
        <dbReference type="ARBA" id="ARBA00009463"/>
    </source>
</evidence>
<dbReference type="PIRSF" id="PIRSF000105">
    <property type="entry name" value="HCDH"/>
    <property type="match status" value="1"/>
</dbReference>
<evidence type="ECO:0000256" key="4">
    <source>
        <dbReference type="PIRSR" id="PIRSR000105-1"/>
    </source>
</evidence>
<feature type="binding site" evidence="5">
    <location>
        <begin position="13"/>
        <end position="18"/>
    </location>
    <ligand>
        <name>NAD(+)</name>
        <dbReference type="ChEBI" id="CHEBI:57540"/>
    </ligand>
</feature>
<evidence type="ECO:0000256" key="1">
    <source>
        <dbReference type="ARBA" id="ARBA00005086"/>
    </source>
</evidence>
<dbReference type="EMBL" id="PISD01000008">
    <property type="protein sequence ID" value="PKG30328.1"/>
    <property type="molecule type" value="Genomic_DNA"/>
</dbReference>
<evidence type="ECO:0000256" key="5">
    <source>
        <dbReference type="PIRSR" id="PIRSR000105-2"/>
    </source>
</evidence>
<feature type="binding site" evidence="5">
    <location>
        <position position="36"/>
    </location>
    <ligand>
        <name>NAD(+)</name>
        <dbReference type="ChEBI" id="CHEBI:57540"/>
    </ligand>
</feature>
<dbReference type="InterPro" id="IPR008927">
    <property type="entry name" value="6-PGluconate_DH-like_C_sf"/>
</dbReference>
<organism evidence="8 9">
    <name type="scientific">Cytobacillus horneckiae</name>
    <dbReference type="NCBI Taxonomy" id="549687"/>
    <lineage>
        <taxon>Bacteria</taxon>
        <taxon>Bacillati</taxon>
        <taxon>Bacillota</taxon>
        <taxon>Bacilli</taxon>
        <taxon>Bacillales</taxon>
        <taxon>Bacillaceae</taxon>
        <taxon>Cytobacillus</taxon>
    </lineage>
</organism>
<keyword evidence="5" id="KW-0520">NAD</keyword>
<evidence type="ECO:0000256" key="3">
    <source>
        <dbReference type="ARBA" id="ARBA00023002"/>
    </source>
</evidence>
<dbReference type="SUPFAM" id="SSF51735">
    <property type="entry name" value="NAD(P)-binding Rossmann-fold domains"/>
    <property type="match status" value="1"/>
</dbReference>
<feature type="site" description="Important for catalytic activity" evidence="4">
    <location>
        <position position="143"/>
    </location>
</feature>
<dbReference type="RefSeq" id="WP_066199491.1">
    <property type="nucleotide sequence ID" value="NZ_JAFDQP010000002.1"/>
</dbReference>
<dbReference type="InterPro" id="IPR006176">
    <property type="entry name" value="3-OHacyl-CoA_DH_NAD-bd"/>
</dbReference>
<dbReference type="PANTHER" id="PTHR48075:SF5">
    <property type="entry name" value="3-HYDROXYBUTYRYL-COA DEHYDROGENASE"/>
    <property type="match status" value="1"/>
</dbReference>
<feature type="binding site" evidence="5">
    <location>
        <position position="122"/>
    </location>
    <ligand>
        <name>NAD(+)</name>
        <dbReference type="ChEBI" id="CHEBI:57540"/>
    </ligand>
</feature>
<dbReference type="Pfam" id="PF02737">
    <property type="entry name" value="3HCDH_N"/>
    <property type="match status" value="1"/>
</dbReference>
<dbReference type="InterPro" id="IPR036291">
    <property type="entry name" value="NAD(P)-bd_dom_sf"/>
</dbReference>